<comment type="caution">
    <text evidence="2">The sequence shown here is derived from an EMBL/GenBank/DDBJ whole genome shotgun (WGS) entry which is preliminary data.</text>
</comment>
<sequence>MDHTTDDHNGHKGPNVDTSWYPPSDSFGRRAGAPSPVPLIAGGQDLSPPAAWHIPPQ</sequence>
<organism evidence="2">
    <name type="scientific">Sesamum angustifolium</name>
    <dbReference type="NCBI Taxonomy" id="2727405"/>
    <lineage>
        <taxon>Eukaryota</taxon>
        <taxon>Viridiplantae</taxon>
        <taxon>Streptophyta</taxon>
        <taxon>Embryophyta</taxon>
        <taxon>Tracheophyta</taxon>
        <taxon>Spermatophyta</taxon>
        <taxon>Magnoliopsida</taxon>
        <taxon>eudicotyledons</taxon>
        <taxon>Gunneridae</taxon>
        <taxon>Pentapetalae</taxon>
        <taxon>asterids</taxon>
        <taxon>lamiids</taxon>
        <taxon>Lamiales</taxon>
        <taxon>Pedaliaceae</taxon>
        <taxon>Sesamum</taxon>
    </lineage>
</organism>
<evidence type="ECO:0000256" key="1">
    <source>
        <dbReference type="SAM" id="MobiDB-lite"/>
    </source>
</evidence>
<reference evidence="2" key="1">
    <citation type="submission" date="2020-06" db="EMBL/GenBank/DDBJ databases">
        <authorList>
            <person name="Li T."/>
            <person name="Hu X."/>
            <person name="Zhang T."/>
            <person name="Song X."/>
            <person name="Zhang H."/>
            <person name="Dai N."/>
            <person name="Sheng W."/>
            <person name="Hou X."/>
            <person name="Wei L."/>
        </authorList>
    </citation>
    <scope>NUCLEOTIDE SEQUENCE</scope>
    <source>
        <strain evidence="2">G01</strain>
        <tissue evidence="2">Leaf</tissue>
    </source>
</reference>
<feature type="region of interest" description="Disordered" evidence="1">
    <location>
        <begin position="1"/>
        <end position="57"/>
    </location>
</feature>
<dbReference type="EMBL" id="JACGWK010001386">
    <property type="protein sequence ID" value="KAL0289724.1"/>
    <property type="molecule type" value="Genomic_DNA"/>
</dbReference>
<protein>
    <submittedName>
        <fullName evidence="2">Uncharacterized protein</fullName>
    </submittedName>
</protein>
<evidence type="ECO:0000313" key="2">
    <source>
        <dbReference type="EMBL" id="KAL0289724.1"/>
    </source>
</evidence>
<gene>
    <name evidence="2" type="ORF">Sangu_2604500</name>
</gene>
<name>A0AAW2J4W0_9LAMI</name>
<proteinExistence type="predicted"/>
<reference evidence="2" key="2">
    <citation type="journal article" date="2024" name="Plant">
        <title>Genomic evolution and insights into agronomic trait innovations of Sesamum species.</title>
        <authorList>
            <person name="Miao H."/>
            <person name="Wang L."/>
            <person name="Qu L."/>
            <person name="Liu H."/>
            <person name="Sun Y."/>
            <person name="Le M."/>
            <person name="Wang Q."/>
            <person name="Wei S."/>
            <person name="Zheng Y."/>
            <person name="Lin W."/>
            <person name="Duan Y."/>
            <person name="Cao H."/>
            <person name="Xiong S."/>
            <person name="Wang X."/>
            <person name="Wei L."/>
            <person name="Li C."/>
            <person name="Ma Q."/>
            <person name="Ju M."/>
            <person name="Zhao R."/>
            <person name="Li G."/>
            <person name="Mu C."/>
            <person name="Tian Q."/>
            <person name="Mei H."/>
            <person name="Zhang T."/>
            <person name="Gao T."/>
            <person name="Zhang H."/>
        </authorList>
    </citation>
    <scope>NUCLEOTIDE SEQUENCE</scope>
    <source>
        <strain evidence="2">G01</strain>
    </source>
</reference>
<feature type="compositionally biased region" description="Basic and acidic residues" evidence="1">
    <location>
        <begin position="1"/>
        <end position="10"/>
    </location>
</feature>
<accession>A0AAW2J4W0</accession>
<dbReference type="AlphaFoldDB" id="A0AAW2J4W0"/>